<organism evidence="4 5">
    <name type="scientific">Capsaspora owczarzaki (strain ATCC 30864)</name>
    <dbReference type="NCBI Taxonomy" id="595528"/>
    <lineage>
        <taxon>Eukaryota</taxon>
        <taxon>Filasterea</taxon>
        <taxon>Capsaspora</taxon>
    </lineage>
</organism>
<feature type="region of interest" description="Disordered" evidence="2">
    <location>
        <begin position="55"/>
        <end position="78"/>
    </location>
</feature>
<dbReference type="eggNOG" id="KOG2857">
    <property type="taxonomic scope" value="Eukaryota"/>
</dbReference>
<dbReference type="Pfam" id="PF04438">
    <property type="entry name" value="zf-HIT"/>
    <property type="match status" value="1"/>
</dbReference>
<evidence type="ECO:0000259" key="3">
    <source>
        <dbReference type="PROSITE" id="PS51083"/>
    </source>
</evidence>
<keyword evidence="5" id="KW-1185">Reference proteome</keyword>
<dbReference type="SUPFAM" id="SSF144232">
    <property type="entry name" value="HIT/MYND zinc finger-like"/>
    <property type="match status" value="1"/>
</dbReference>
<evidence type="ECO:0000256" key="2">
    <source>
        <dbReference type="SAM" id="MobiDB-lite"/>
    </source>
</evidence>
<feature type="compositionally biased region" description="Polar residues" evidence="2">
    <location>
        <begin position="63"/>
        <end position="78"/>
    </location>
</feature>
<dbReference type="OrthoDB" id="18412at2759"/>
<evidence type="ECO:0000313" key="4">
    <source>
        <dbReference type="EMBL" id="KJE91161.1"/>
    </source>
</evidence>
<evidence type="ECO:0000313" key="5">
    <source>
        <dbReference type="Proteomes" id="UP000008743"/>
    </source>
</evidence>
<dbReference type="AlphaFoldDB" id="A0A0D2U7V1"/>
<sequence length="214" mass="22638">MASPPPPALACAVCAVAVSKYKCPQCLAKYCSLPCFKLHKATCGEQQQRLTFETTLPRGPDSATASQVQQPLTTQSETVVDATTSAPLTSGGGAAVHASALPVQHESSSTNQQPLPLHLLLQSSDLRQFAASHPTLQTTLHAILTADNPLQTLISYLNSASDAEASALVDLSKHCMAAIGDHPAVERMRGEQALAEKQQLQREFALDPTGTRSL</sequence>
<gene>
    <name evidence="4" type="ORF">CAOG_002338</name>
</gene>
<reference evidence="5" key="1">
    <citation type="submission" date="2011-02" db="EMBL/GenBank/DDBJ databases">
        <title>The Genome Sequence of Capsaspora owczarzaki ATCC 30864.</title>
        <authorList>
            <person name="Russ C."/>
            <person name="Cuomo C."/>
            <person name="Burger G."/>
            <person name="Gray M.W."/>
            <person name="Holland P.W.H."/>
            <person name="King N."/>
            <person name="Lang F.B.F."/>
            <person name="Roger A.J."/>
            <person name="Ruiz-Trillo I."/>
            <person name="Young S.K."/>
            <person name="Zeng Q."/>
            <person name="Gargeya S."/>
            <person name="Alvarado L."/>
            <person name="Berlin A."/>
            <person name="Chapman S.B."/>
            <person name="Chen Z."/>
            <person name="Freedman E."/>
            <person name="Gellesch M."/>
            <person name="Goldberg J."/>
            <person name="Griggs A."/>
            <person name="Gujja S."/>
            <person name="Heilman E."/>
            <person name="Heiman D."/>
            <person name="Howarth C."/>
            <person name="Mehta T."/>
            <person name="Neiman D."/>
            <person name="Pearson M."/>
            <person name="Roberts A."/>
            <person name="Saif S."/>
            <person name="Shea T."/>
            <person name="Shenoy N."/>
            <person name="Sisk P."/>
            <person name="Stolte C."/>
            <person name="Sykes S."/>
            <person name="White J."/>
            <person name="Yandava C."/>
            <person name="Haas B."/>
            <person name="Nusbaum C."/>
            <person name="Birren B."/>
        </authorList>
    </citation>
    <scope>NUCLEOTIDE SEQUENCE</scope>
    <source>
        <strain evidence="5">ATCC 30864</strain>
    </source>
</reference>
<dbReference type="RefSeq" id="XP_004349088.1">
    <property type="nucleotide sequence ID" value="XM_004349038.2"/>
</dbReference>
<dbReference type="PROSITE" id="PS51083">
    <property type="entry name" value="ZF_HIT"/>
    <property type="match status" value="1"/>
</dbReference>
<dbReference type="InterPro" id="IPR007529">
    <property type="entry name" value="Znf_HIT"/>
</dbReference>
<dbReference type="InParanoid" id="A0A0D2U7V1"/>
<protein>
    <recommendedName>
        <fullName evidence="3">HIT-type domain-containing protein</fullName>
    </recommendedName>
</protein>
<proteinExistence type="predicted"/>
<dbReference type="Proteomes" id="UP000008743">
    <property type="component" value="Unassembled WGS sequence"/>
</dbReference>
<keyword evidence="1" id="KW-0479">Metal-binding</keyword>
<dbReference type="GO" id="GO:0008270">
    <property type="term" value="F:zinc ion binding"/>
    <property type="evidence" value="ECO:0007669"/>
    <property type="project" value="UniProtKB-UniRule"/>
</dbReference>
<evidence type="ECO:0000256" key="1">
    <source>
        <dbReference type="PROSITE-ProRule" id="PRU00453"/>
    </source>
</evidence>
<accession>A0A0D2U7V1</accession>
<feature type="domain" description="HIT-type" evidence="3">
    <location>
        <begin position="11"/>
        <end position="43"/>
    </location>
</feature>
<name>A0A0D2U7V1_CAPO3</name>
<dbReference type="CDD" id="cd23024">
    <property type="entry name" value="zf-HIT_ZNHIT2-3"/>
    <property type="match status" value="1"/>
</dbReference>
<keyword evidence="1" id="KW-0862">Zinc</keyword>
<dbReference type="Gene3D" id="3.30.60.190">
    <property type="match status" value="1"/>
</dbReference>
<keyword evidence="1" id="KW-0863">Zinc-finger</keyword>
<dbReference type="EMBL" id="KE346362">
    <property type="protein sequence ID" value="KJE91161.1"/>
    <property type="molecule type" value="Genomic_DNA"/>
</dbReference>